<dbReference type="PROSITE" id="PS50055">
    <property type="entry name" value="TYR_PHOSPHATASE_PTP"/>
    <property type="match status" value="1"/>
</dbReference>
<feature type="domain" description="Tyrosine-protein phosphatase" evidence="3">
    <location>
        <begin position="56"/>
        <end position="427"/>
    </location>
</feature>
<evidence type="ECO:0000259" key="3">
    <source>
        <dbReference type="PROSITE" id="PS50055"/>
    </source>
</evidence>
<evidence type="ECO:0000313" key="5">
    <source>
        <dbReference type="EMBL" id="KAF9469595.1"/>
    </source>
</evidence>
<dbReference type="InterPro" id="IPR000387">
    <property type="entry name" value="Tyr_Pase_dom"/>
</dbReference>
<organism evidence="5 6">
    <name type="scientific">Collybia nuda</name>
    <dbReference type="NCBI Taxonomy" id="64659"/>
    <lineage>
        <taxon>Eukaryota</taxon>
        <taxon>Fungi</taxon>
        <taxon>Dikarya</taxon>
        <taxon>Basidiomycota</taxon>
        <taxon>Agaricomycotina</taxon>
        <taxon>Agaricomycetes</taxon>
        <taxon>Agaricomycetidae</taxon>
        <taxon>Agaricales</taxon>
        <taxon>Tricholomatineae</taxon>
        <taxon>Clitocybaceae</taxon>
        <taxon>Collybia</taxon>
    </lineage>
</organism>
<reference evidence="5" key="1">
    <citation type="submission" date="2020-11" db="EMBL/GenBank/DDBJ databases">
        <authorList>
            <consortium name="DOE Joint Genome Institute"/>
            <person name="Ahrendt S."/>
            <person name="Riley R."/>
            <person name="Andreopoulos W."/>
            <person name="Labutti K."/>
            <person name="Pangilinan J."/>
            <person name="Ruiz-Duenas F.J."/>
            <person name="Barrasa J.M."/>
            <person name="Sanchez-Garcia M."/>
            <person name="Camarero S."/>
            <person name="Miyauchi S."/>
            <person name="Serrano A."/>
            <person name="Linde D."/>
            <person name="Babiker R."/>
            <person name="Drula E."/>
            <person name="Ayuso-Fernandez I."/>
            <person name="Pacheco R."/>
            <person name="Padilla G."/>
            <person name="Ferreira P."/>
            <person name="Barriuso J."/>
            <person name="Kellner H."/>
            <person name="Castanera R."/>
            <person name="Alfaro M."/>
            <person name="Ramirez L."/>
            <person name="Pisabarro A.G."/>
            <person name="Kuo A."/>
            <person name="Tritt A."/>
            <person name="Lipzen A."/>
            <person name="He G."/>
            <person name="Yan M."/>
            <person name="Ng V."/>
            <person name="Cullen D."/>
            <person name="Martin F."/>
            <person name="Rosso M.-N."/>
            <person name="Henrissat B."/>
            <person name="Hibbett D."/>
            <person name="Martinez A.T."/>
            <person name="Grigoriev I.V."/>
        </authorList>
    </citation>
    <scope>NUCLEOTIDE SEQUENCE</scope>
    <source>
        <strain evidence="5">CBS 247.69</strain>
    </source>
</reference>
<dbReference type="Gene3D" id="3.90.190.10">
    <property type="entry name" value="Protein tyrosine phosphatase superfamily"/>
    <property type="match status" value="1"/>
</dbReference>
<accession>A0A9P5YL58</accession>
<dbReference type="Proteomes" id="UP000807353">
    <property type="component" value="Unassembled WGS sequence"/>
</dbReference>
<dbReference type="Pfam" id="PF00102">
    <property type="entry name" value="Y_phosphatase"/>
    <property type="match status" value="2"/>
</dbReference>
<dbReference type="SUPFAM" id="SSF52799">
    <property type="entry name" value="(Phosphotyrosine protein) phosphatases II"/>
    <property type="match status" value="1"/>
</dbReference>
<dbReference type="SMART" id="SM00194">
    <property type="entry name" value="PTPc"/>
    <property type="match status" value="1"/>
</dbReference>
<dbReference type="PANTHER" id="PTHR19134:SF449">
    <property type="entry name" value="TYROSINE-PROTEIN PHOSPHATASE 1"/>
    <property type="match status" value="1"/>
</dbReference>
<feature type="compositionally biased region" description="Low complexity" evidence="2">
    <location>
        <begin position="373"/>
        <end position="388"/>
    </location>
</feature>
<feature type="domain" description="Tyrosine specific protein phosphatases" evidence="4">
    <location>
        <begin position="310"/>
        <end position="418"/>
    </location>
</feature>
<dbReference type="InterPro" id="IPR000242">
    <property type="entry name" value="PTP_cat"/>
</dbReference>
<feature type="region of interest" description="Disordered" evidence="2">
    <location>
        <begin position="253"/>
        <end position="272"/>
    </location>
</feature>
<dbReference type="PROSITE" id="PS50056">
    <property type="entry name" value="TYR_PHOSPHATASE_2"/>
    <property type="match status" value="1"/>
</dbReference>
<evidence type="ECO:0000256" key="2">
    <source>
        <dbReference type="SAM" id="MobiDB-lite"/>
    </source>
</evidence>
<dbReference type="EMBL" id="MU150229">
    <property type="protein sequence ID" value="KAF9469595.1"/>
    <property type="molecule type" value="Genomic_DNA"/>
</dbReference>
<dbReference type="InterPro" id="IPR050348">
    <property type="entry name" value="Protein-Tyr_Phosphatase"/>
</dbReference>
<keyword evidence="6" id="KW-1185">Reference proteome</keyword>
<dbReference type="CDD" id="cd00047">
    <property type="entry name" value="PTPc"/>
    <property type="match status" value="1"/>
</dbReference>
<dbReference type="InterPro" id="IPR029021">
    <property type="entry name" value="Prot-tyrosine_phosphatase-like"/>
</dbReference>
<evidence type="ECO:0000313" key="6">
    <source>
        <dbReference type="Proteomes" id="UP000807353"/>
    </source>
</evidence>
<gene>
    <name evidence="5" type="ORF">BDZ94DRAFT_1242796</name>
</gene>
<dbReference type="GO" id="GO:0004725">
    <property type="term" value="F:protein tyrosine phosphatase activity"/>
    <property type="evidence" value="ECO:0007669"/>
    <property type="project" value="InterPro"/>
</dbReference>
<evidence type="ECO:0000256" key="1">
    <source>
        <dbReference type="ARBA" id="ARBA00009649"/>
    </source>
</evidence>
<name>A0A9P5YL58_9AGAR</name>
<dbReference type="PANTHER" id="PTHR19134">
    <property type="entry name" value="RECEPTOR-TYPE TYROSINE-PROTEIN PHOSPHATASE"/>
    <property type="match status" value="1"/>
</dbReference>
<dbReference type="OrthoDB" id="10253954at2759"/>
<dbReference type="SMART" id="SM00404">
    <property type="entry name" value="PTPc_motif"/>
    <property type="match status" value="1"/>
</dbReference>
<sequence>MNNSPTKAIPVWLSNTSKASHMGSVYRILAEREVKRQRARHASIADESTQDTKTQESRRFHSLGISRPRRPSDNNHYSIAVAHDVANRHRNRYSDIEPYDRTRVTASVAEGEGKKDGVGDNSTYLNASWILERFGHKWWIATQAPLPNTSHTFLSLFLQPILCPPPSLHKSPLTKPQISQLRTIVQLTQNFESGRRKASAYFPKVVGKSKLLLSDDRHSTSGLKTTLLQSRTIPSSHCVHSTVSVVLVTLSPRTRPSHDSDSSQVSSDDYGDDECEWGKENGNPVIFQHFLYTAWPDHGVPDEDDEQSLLPFIKLVDSANRDLTHASRQGNIEPDPDPPIVVGCSAGVGRTGTFIALSSLLRKYGHLPPAESPSPDSDLPTSPLGPLPRSLREDLVALEVDSLREQRPGMVQRDEQLRLIYEMLTAALKM</sequence>
<feature type="region of interest" description="Disordered" evidence="2">
    <location>
        <begin position="367"/>
        <end position="388"/>
    </location>
</feature>
<comment type="similarity">
    <text evidence="1">Belongs to the protein-tyrosine phosphatase family. Non-receptor class subfamily.</text>
</comment>
<dbReference type="AlphaFoldDB" id="A0A9P5YL58"/>
<dbReference type="PRINTS" id="PR00700">
    <property type="entry name" value="PRTYPHPHTASE"/>
</dbReference>
<evidence type="ECO:0000259" key="4">
    <source>
        <dbReference type="PROSITE" id="PS50056"/>
    </source>
</evidence>
<proteinExistence type="inferred from homology"/>
<dbReference type="InterPro" id="IPR003595">
    <property type="entry name" value="Tyr_Pase_cat"/>
</dbReference>
<protein>
    <submittedName>
        <fullName evidence="5">Protein-tyrosine phosphatase-like protein</fullName>
    </submittedName>
</protein>
<comment type="caution">
    <text evidence="5">The sequence shown here is derived from an EMBL/GenBank/DDBJ whole genome shotgun (WGS) entry which is preliminary data.</text>
</comment>
<feature type="region of interest" description="Disordered" evidence="2">
    <location>
        <begin position="39"/>
        <end position="76"/>
    </location>
</feature>